<dbReference type="AlphaFoldDB" id="A0A8S9G7V6"/>
<protein>
    <submittedName>
        <fullName evidence="3">Uncharacterized protein</fullName>
    </submittedName>
</protein>
<evidence type="ECO:0000313" key="4">
    <source>
        <dbReference type="Proteomes" id="UP000712281"/>
    </source>
</evidence>
<comment type="caution">
    <text evidence="3">The sequence shown here is derived from an EMBL/GenBank/DDBJ whole genome shotgun (WGS) entry which is preliminary data.</text>
</comment>
<feature type="region of interest" description="Disordered" evidence="1">
    <location>
        <begin position="88"/>
        <end position="112"/>
    </location>
</feature>
<keyword evidence="2" id="KW-0732">Signal</keyword>
<reference evidence="3" key="1">
    <citation type="submission" date="2019-12" db="EMBL/GenBank/DDBJ databases">
        <title>Genome sequencing and annotation of Brassica cretica.</title>
        <authorList>
            <person name="Studholme D.J."/>
            <person name="Sarris P.F."/>
        </authorList>
    </citation>
    <scope>NUCLEOTIDE SEQUENCE</scope>
    <source>
        <strain evidence="3">PFS-001/15</strain>
        <tissue evidence="3">Leaf</tissue>
    </source>
</reference>
<feature type="signal peptide" evidence="2">
    <location>
        <begin position="1"/>
        <end position="22"/>
    </location>
</feature>
<accession>A0A8S9G7V6</accession>
<sequence>MSRSQVLRHLVLLCVRLHGTASCTSTTPSCVDTQQVKWLTPRPDPLDQATSSFSVDLRDFGPSGEFSSRDQSRILLYEKLCGRNASHQTRARRGSLRSDRVRAGARSLRSDRARAKARSLRSDRALPKRRYDISPCVLVYPSMLSPEDRMTVYAWFARKDKCQVSADKYEILKIIMKMGKNGISPFLCYDGLRTEEGKRKPTLEPVYKES</sequence>
<feature type="chain" id="PRO_5035778565" evidence="2">
    <location>
        <begin position="23"/>
        <end position="210"/>
    </location>
</feature>
<gene>
    <name evidence="3" type="ORF">F2Q68_00031673</name>
</gene>
<evidence type="ECO:0000256" key="2">
    <source>
        <dbReference type="SAM" id="SignalP"/>
    </source>
</evidence>
<feature type="compositionally biased region" description="Basic and acidic residues" evidence="1">
    <location>
        <begin position="96"/>
        <end position="112"/>
    </location>
</feature>
<dbReference type="Proteomes" id="UP000712281">
    <property type="component" value="Unassembled WGS sequence"/>
</dbReference>
<name>A0A8S9G7V6_BRACR</name>
<evidence type="ECO:0000256" key="1">
    <source>
        <dbReference type="SAM" id="MobiDB-lite"/>
    </source>
</evidence>
<dbReference type="EMBL" id="QGKW02002005">
    <property type="protein sequence ID" value="KAF2542023.1"/>
    <property type="molecule type" value="Genomic_DNA"/>
</dbReference>
<proteinExistence type="predicted"/>
<organism evidence="3 4">
    <name type="scientific">Brassica cretica</name>
    <name type="common">Mustard</name>
    <dbReference type="NCBI Taxonomy" id="69181"/>
    <lineage>
        <taxon>Eukaryota</taxon>
        <taxon>Viridiplantae</taxon>
        <taxon>Streptophyta</taxon>
        <taxon>Embryophyta</taxon>
        <taxon>Tracheophyta</taxon>
        <taxon>Spermatophyta</taxon>
        <taxon>Magnoliopsida</taxon>
        <taxon>eudicotyledons</taxon>
        <taxon>Gunneridae</taxon>
        <taxon>Pentapetalae</taxon>
        <taxon>rosids</taxon>
        <taxon>malvids</taxon>
        <taxon>Brassicales</taxon>
        <taxon>Brassicaceae</taxon>
        <taxon>Brassiceae</taxon>
        <taxon>Brassica</taxon>
    </lineage>
</organism>
<evidence type="ECO:0000313" key="3">
    <source>
        <dbReference type="EMBL" id="KAF2542023.1"/>
    </source>
</evidence>